<name>A0A0C1QGU4_9RICK</name>
<dbReference type="AlphaFoldDB" id="A0A0C1QGU4"/>
<evidence type="ECO:0000313" key="1">
    <source>
        <dbReference type="EMBL" id="KIE04784.1"/>
    </source>
</evidence>
<reference evidence="1 2" key="1">
    <citation type="submission" date="2014-11" db="EMBL/GenBank/DDBJ databases">
        <title>A Rickettsiales Symbiont of Amoebae With Ancient Features.</title>
        <authorList>
            <person name="Schulz F."/>
            <person name="Martijn J."/>
            <person name="Wascher F."/>
            <person name="Kostanjsek R."/>
            <person name="Ettema T.J."/>
            <person name="Horn M."/>
        </authorList>
    </citation>
    <scope>NUCLEOTIDE SEQUENCE [LARGE SCALE GENOMIC DNA]</scope>
    <source>
        <strain evidence="1 2">UWC36</strain>
    </source>
</reference>
<gene>
    <name evidence="1" type="ORF">NF27_FX00450</name>
</gene>
<dbReference type="EMBL" id="JSWE01000146">
    <property type="protein sequence ID" value="KIE04784.1"/>
    <property type="molecule type" value="Genomic_DNA"/>
</dbReference>
<dbReference type="RefSeq" id="WP_039457787.1">
    <property type="nucleotide sequence ID" value="NZ_JSWE01000146.1"/>
</dbReference>
<comment type="caution">
    <text evidence="1">The sequence shown here is derived from an EMBL/GenBank/DDBJ whole genome shotgun (WGS) entry which is preliminary data.</text>
</comment>
<protein>
    <submittedName>
        <fullName evidence="1">Uncharacterized protein</fullName>
    </submittedName>
</protein>
<dbReference type="STRING" id="86105.NF27_FX00450"/>
<dbReference type="OrthoDB" id="9914448at2"/>
<organism evidence="1 2">
    <name type="scientific">Candidatus Jidaibacter acanthamoebae</name>
    <dbReference type="NCBI Taxonomy" id="86105"/>
    <lineage>
        <taxon>Bacteria</taxon>
        <taxon>Pseudomonadati</taxon>
        <taxon>Pseudomonadota</taxon>
        <taxon>Alphaproteobacteria</taxon>
        <taxon>Rickettsiales</taxon>
        <taxon>Candidatus Midichloriaceae</taxon>
        <taxon>Candidatus Jidaibacter</taxon>
    </lineage>
</organism>
<keyword evidence="2" id="KW-1185">Reference proteome</keyword>
<sequence>MKGFTQRLGSVTKVSGRLSGRTLSSNPSAILDGFSEDTRLSLSHGATRPAKSLSDTSKEYLTIGELEKLSDIAETLLEAEAHFNKGVKSLEIEERIGFIIEAHKYANFLNYGPIPNSTNYPSSVRKMDAVHAINKAMDLLNNEIQEKISEALKNYDKKANVVGLSETIKSDTANKEKSVAERILENRGKEQSIIR</sequence>
<accession>A0A0C1QGU4</accession>
<evidence type="ECO:0000313" key="2">
    <source>
        <dbReference type="Proteomes" id="UP000031258"/>
    </source>
</evidence>
<dbReference type="Proteomes" id="UP000031258">
    <property type="component" value="Unassembled WGS sequence"/>
</dbReference>
<proteinExistence type="predicted"/>